<evidence type="ECO:0000313" key="3">
    <source>
        <dbReference type="EMBL" id="KAA1175707.1"/>
    </source>
</evidence>
<feature type="signal peptide" evidence="2">
    <location>
        <begin position="1"/>
        <end position="22"/>
    </location>
</feature>
<sequence length="185" mass="20198">MKFTPALSLLAFSLFVSAPLLASDNPAAHQHGHAEMQFAIDDGRVDLIFTSPAHNLLGFEHKARTPEQKQQVLAIQRWLENTPLINTISSTCTVENAVADIDALKDRESDEHGHDEHAGNHEQSHSDIEVTQVLACTEIASSRELVTSLTRQFPAVDRLDISWVGPEGQGSTRLASGENNVSLAQ</sequence>
<proteinExistence type="predicted"/>
<keyword evidence="4" id="KW-1185">Reference proteome</keyword>
<dbReference type="Pfam" id="PF10986">
    <property type="entry name" value="ZrgA"/>
    <property type="match status" value="1"/>
</dbReference>
<gene>
    <name evidence="3" type="ORF">FWJ25_00795</name>
</gene>
<comment type="caution">
    <text evidence="3">The sequence shown here is derived from an EMBL/GenBank/DDBJ whole genome shotgun (WGS) entry which is preliminary data.</text>
</comment>
<dbReference type="AlphaFoldDB" id="A0A5B0VM34"/>
<dbReference type="InterPro" id="IPR021253">
    <property type="entry name" value="ZrgA-like"/>
</dbReference>
<evidence type="ECO:0000256" key="2">
    <source>
        <dbReference type="SAM" id="SignalP"/>
    </source>
</evidence>
<protein>
    <submittedName>
        <fullName evidence="3">DUF2796 domain-containing protein</fullName>
    </submittedName>
</protein>
<dbReference type="Proteomes" id="UP000323161">
    <property type="component" value="Unassembled WGS sequence"/>
</dbReference>
<evidence type="ECO:0000256" key="1">
    <source>
        <dbReference type="SAM" id="MobiDB-lite"/>
    </source>
</evidence>
<reference evidence="3 4" key="1">
    <citation type="submission" date="2019-08" db="EMBL/GenBank/DDBJ databases">
        <title>Marinobacter ZYF650 sp. nov., a marine bacterium isolated from seawater of the Mariana trench.</title>
        <authorList>
            <person name="Ahmad W."/>
        </authorList>
    </citation>
    <scope>NUCLEOTIDE SEQUENCE [LARGE SCALE GENOMIC DNA]</scope>
    <source>
        <strain evidence="3 4">ZYF650</strain>
    </source>
</reference>
<dbReference type="RefSeq" id="WP_149598347.1">
    <property type="nucleotide sequence ID" value="NZ_VTUU01000001.1"/>
</dbReference>
<feature type="chain" id="PRO_5022728352" evidence="2">
    <location>
        <begin position="23"/>
        <end position="185"/>
    </location>
</feature>
<keyword evidence="2" id="KW-0732">Signal</keyword>
<dbReference type="EMBL" id="VTUU01000001">
    <property type="protein sequence ID" value="KAA1175707.1"/>
    <property type="molecule type" value="Genomic_DNA"/>
</dbReference>
<name>A0A5B0VM34_9GAMM</name>
<feature type="region of interest" description="Disordered" evidence="1">
    <location>
        <begin position="107"/>
        <end position="127"/>
    </location>
</feature>
<evidence type="ECO:0000313" key="4">
    <source>
        <dbReference type="Proteomes" id="UP000323161"/>
    </source>
</evidence>
<organism evidence="3 4">
    <name type="scientific">Marinobacter salinexigens</name>
    <dbReference type="NCBI Taxonomy" id="2919747"/>
    <lineage>
        <taxon>Bacteria</taxon>
        <taxon>Pseudomonadati</taxon>
        <taxon>Pseudomonadota</taxon>
        <taxon>Gammaproteobacteria</taxon>
        <taxon>Pseudomonadales</taxon>
        <taxon>Marinobacteraceae</taxon>
        <taxon>Marinobacter</taxon>
    </lineage>
</organism>
<accession>A0A5B0VM34</accession>